<evidence type="ECO:0000313" key="3">
    <source>
        <dbReference type="Proteomes" id="UP000830115"/>
    </source>
</evidence>
<dbReference type="Proteomes" id="UP000830115">
    <property type="component" value="Chromosome"/>
</dbReference>
<dbReference type="RefSeq" id="WP_248864449.1">
    <property type="nucleotide sequence ID" value="NZ_CP086322.1"/>
</dbReference>
<name>A0ABY4M881_9ACTN</name>
<dbReference type="InterPro" id="IPR007278">
    <property type="entry name" value="DUF397"/>
</dbReference>
<protein>
    <submittedName>
        <fullName evidence="2">DUF397 domain-containing protein</fullName>
    </submittedName>
</protein>
<dbReference type="Pfam" id="PF04149">
    <property type="entry name" value="DUF397"/>
    <property type="match status" value="1"/>
</dbReference>
<feature type="domain" description="DUF397" evidence="1">
    <location>
        <begin position="7"/>
        <end position="59"/>
    </location>
</feature>
<evidence type="ECO:0000313" key="2">
    <source>
        <dbReference type="EMBL" id="UQA93572.1"/>
    </source>
</evidence>
<organism evidence="2 3">
    <name type="scientific">Streptomyces halobius</name>
    <dbReference type="NCBI Taxonomy" id="2879846"/>
    <lineage>
        <taxon>Bacteria</taxon>
        <taxon>Bacillati</taxon>
        <taxon>Actinomycetota</taxon>
        <taxon>Actinomycetes</taxon>
        <taxon>Kitasatosporales</taxon>
        <taxon>Streptomycetaceae</taxon>
        <taxon>Streptomyces</taxon>
    </lineage>
</organism>
<proteinExistence type="predicted"/>
<gene>
    <name evidence="2" type="ORF">K9S39_18475</name>
</gene>
<keyword evidence="3" id="KW-1185">Reference proteome</keyword>
<accession>A0ABY4M881</accession>
<reference evidence="2" key="1">
    <citation type="submission" date="2021-10" db="EMBL/GenBank/DDBJ databases">
        <title>Streptomyces nigrumlapis sp.nov.,an antimicrobial producing actinobacterium isolated from Black Gobi rocks.</title>
        <authorList>
            <person name="Wen Y."/>
            <person name="Zhang W."/>
            <person name="Liu X.G."/>
        </authorList>
    </citation>
    <scope>NUCLEOTIDE SEQUENCE</scope>
    <source>
        <strain evidence="2">ST13-2-2</strain>
    </source>
</reference>
<sequence>METTVHHWQKSSFSGDSSNCLYLAADAKDTILIRESDDPRRTIVATSSAALAGLLCGIRGDTFGRA</sequence>
<dbReference type="EMBL" id="CP086322">
    <property type="protein sequence ID" value="UQA93572.1"/>
    <property type="molecule type" value="Genomic_DNA"/>
</dbReference>
<evidence type="ECO:0000259" key="1">
    <source>
        <dbReference type="Pfam" id="PF04149"/>
    </source>
</evidence>